<dbReference type="Proteomes" id="UP000266841">
    <property type="component" value="Unassembled WGS sequence"/>
</dbReference>
<dbReference type="AlphaFoldDB" id="K0TI70"/>
<reference evidence="2 3" key="1">
    <citation type="journal article" date="2012" name="Genome Biol.">
        <title>Genome and low-iron response of an oceanic diatom adapted to chronic iron limitation.</title>
        <authorList>
            <person name="Lommer M."/>
            <person name="Specht M."/>
            <person name="Roy A.S."/>
            <person name="Kraemer L."/>
            <person name="Andreson R."/>
            <person name="Gutowska M.A."/>
            <person name="Wolf J."/>
            <person name="Bergner S.V."/>
            <person name="Schilhabel M.B."/>
            <person name="Klostermeier U.C."/>
            <person name="Beiko R.G."/>
            <person name="Rosenstiel P."/>
            <person name="Hippler M."/>
            <person name="Laroche J."/>
        </authorList>
    </citation>
    <scope>NUCLEOTIDE SEQUENCE [LARGE SCALE GENOMIC DNA]</scope>
    <source>
        <strain evidence="2 3">CCMP1005</strain>
    </source>
</reference>
<evidence type="ECO:0000313" key="2">
    <source>
        <dbReference type="EMBL" id="EJK77245.1"/>
    </source>
</evidence>
<protein>
    <submittedName>
        <fullName evidence="2">Uncharacterized protein</fullName>
    </submittedName>
</protein>
<organism evidence="2 3">
    <name type="scientific">Thalassiosira oceanica</name>
    <name type="common">Marine diatom</name>
    <dbReference type="NCBI Taxonomy" id="159749"/>
    <lineage>
        <taxon>Eukaryota</taxon>
        <taxon>Sar</taxon>
        <taxon>Stramenopiles</taxon>
        <taxon>Ochrophyta</taxon>
        <taxon>Bacillariophyta</taxon>
        <taxon>Coscinodiscophyceae</taxon>
        <taxon>Thalassiosirophycidae</taxon>
        <taxon>Thalassiosirales</taxon>
        <taxon>Thalassiosiraceae</taxon>
        <taxon>Thalassiosira</taxon>
    </lineage>
</organism>
<accession>K0TI70</accession>
<feature type="compositionally biased region" description="Basic and acidic residues" evidence="1">
    <location>
        <begin position="80"/>
        <end position="101"/>
    </location>
</feature>
<feature type="region of interest" description="Disordered" evidence="1">
    <location>
        <begin position="1"/>
        <end position="190"/>
    </location>
</feature>
<feature type="compositionally biased region" description="Low complexity" evidence="1">
    <location>
        <begin position="165"/>
        <end position="182"/>
    </location>
</feature>
<proteinExistence type="predicted"/>
<feature type="compositionally biased region" description="Low complexity" evidence="1">
    <location>
        <begin position="106"/>
        <end position="122"/>
    </location>
</feature>
<evidence type="ECO:0000313" key="3">
    <source>
        <dbReference type="Proteomes" id="UP000266841"/>
    </source>
</evidence>
<sequence length="190" mass="19654">MGPDGRIQGKENRPPAGEKMAIITLTSTGPPSGDYGPPNSKQQQQQQQAMQYQSDNQIQMQIQRTPPHRRRYVGDGAAAARDDPGVHDGREPAVADREGRGGRGVGRASAAEDVAPAPAAAAQHDGNGLRQGGPAAPPGGKVAQSLVAPQRHGADADADASPRVSPYASPHASPYSSPSLPAEDGPARLR</sequence>
<name>K0TI70_THAOC</name>
<keyword evidence="3" id="KW-1185">Reference proteome</keyword>
<feature type="compositionally biased region" description="Low complexity" evidence="1">
    <location>
        <begin position="42"/>
        <end position="57"/>
    </location>
</feature>
<dbReference type="EMBL" id="AGNL01001122">
    <property type="protein sequence ID" value="EJK77245.1"/>
    <property type="molecule type" value="Genomic_DNA"/>
</dbReference>
<gene>
    <name evidence="2" type="ORF">THAOC_00933</name>
</gene>
<evidence type="ECO:0000256" key="1">
    <source>
        <dbReference type="SAM" id="MobiDB-lite"/>
    </source>
</evidence>
<feature type="non-terminal residue" evidence="2">
    <location>
        <position position="190"/>
    </location>
</feature>
<comment type="caution">
    <text evidence="2">The sequence shown here is derived from an EMBL/GenBank/DDBJ whole genome shotgun (WGS) entry which is preliminary data.</text>
</comment>